<protein>
    <submittedName>
        <fullName evidence="1">Uncharacterized protein</fullName>
    </submittedName>
</protein>
<evidence type="ECO:0000313" key="2">
    <source>
        <dbReference type="Proteomes" id="UP000236290"/>
    </source>
</evidence>
<accession>A0A2K0U805</accession>
<dbReference type="OrthoDB" id="10626283at2759"/>
<dbReference type="AlphaFoldDB" id="A0A2K0U805"/>
<proteinExistence type="predicted"/>
<gene>
    <name evidence="1" type="ORF">THARTR1_05725</name>
</gene>
<dbReference type="EMBL" id="MTYI01000066">
    <property type="protein sequence ID" value="PNP53908.1"/>
    <property type="molecule type" value="Genomic_DNA"/>
</dbReference>
<organism evidence="1 2">
    <name type="scientific">Trichoderma harzianum</name>
    <name type="common">Hypocrea lixii</name>
    <dbReference type="NCBI Taxonomy" id="5544"/>
    <lineage>
        <taxon>Eukaryota</taxon>
        <taxon>Fungi</taxon>
        <taxon>Dikarya</taxon>
        <taxon>Ascomycota</taxon>
        <taxon>Pezizomycotina</taxon>
        <taxon>Sordariomycetes</taxon>
        <taxon>Hypocreomycetidae</taxon>
        <taxon>Hypocreales</taxon>
        <taxon>Hypocreaceae</taxon>
        <taxon>Trichoderma</taxon>
    </lineage>
</organism>
<sequence length="161" mass="18502">MEAVVNQSNRAILEVSCADLGIPSDHPQWFWGIKCIKKYISQAAVMSNAEQQEMYNYIVSHEYDVDRRSVARDHKLYKKQMKMVEKYGKGSISWPIYLILSASYLCLPSGYEYLVRDAFGTSTVEDHTDEYLKATGTELEAALRTELSWSEFHASANWDLE</sequence>
<comment type="caution">
    <text evidence="1">The sequence shown here is derived from an EMBL/GenBank/DDBJ whole genome shotgun (WGS) entry which is preliminary data.</text>
</comment>
<evidence type="ECO:0000313" key="1">
    <source>
        <dbReference type="EMBL" id="PNP53908.1"/>
    </source>
</evidence>
<name>A0A2K0U805_TRIHA</name>
<dbReference type="Proteomes" id="UP000236290">
    <property type="component" value="Unassembled WGS sequence"/>
</dbReference>
<reference evidence="1 2" key="1">
    <citation type="submission" date="2017-02" db="EMBL/GenBank/DDBJ databases">
        <title>Genomes of Trichoderma spp. with biocontrol activity.</title>
        <authorList>
            <person name="Gardiner D."/>
            <person name="Kazan K."/>
            <person name="Vos C."/>
            <person name="Harvey P."/>
        </authorList>
    </citation>
    <scope>NUCLEOTIDE SEQUENCE [LARGE SCALE GENOMIC DNA]</scope>
    <source>
        <strain evidence="1 2">Tr1</strain>
    </source>
</reference>